<dbReference type="Gramene" id="OMO90406">
    <property type="protein sequence ID" value="OMO90406"/>
    <property type="gene ID" value="CCACVL1_07369"/>
</dbReference>
<dbReference type="PANTHER" id="PTHR34659">
    <property type="entry name" value="BNAA05G11610D PROTEIN"/>
    <property type="match status" value="1"/>
</dbReference>
<evidence type="ECO:0000313" key="3">
    <source>
        <dbReference type="Proteomes" id="UP000188268"/>
    </source>
</evidence>
<proteinExistence type="predicted"/>
<keyword evidence="3" id="KW-1185">Reference proteome</keyword>
<organism evidence="2 3">
    <name type="scientific">Corchorus capsularis</name>
    <name type="common">Jute</name>
    <dbReference type="NCBI Taxonomy" id="210143"/>
    <lineage>
        <taxon>Eukaryota</taxon>
        <taxon>Viridiplantae</taxon>
        <taxon>Streptophyta</taxon>
        <taxon>Embryophyta</taxon>
        <taxon>Tracheophyta</taxon>
        <taxon>Spermatophyta</taxon>
        <taxon>Magnoliopsida</taxon>
        <taxon>eudicotyledons</taxon>
        <taxon>Gunneridae</taxon>
        <taxon>Pentapetalae</taxon>
        <taxon>rosids</taxon>
        <taxon>malvids</taxon>
        <taxon>Malvales</taxon>
        <taxon>Malvaceae</taxon>
        <taxon>Grewioideae</taxon>
        <taxon>Apeibeae</taxon>
        <taxon>Corchorus</taxon>
    </lineage>
</organism>
<dbReference type="Proteomes" id="UP000188268">
    <property type="component" value="Unassembled WGS sequence"/>
</dbReference>
<name>A0A1R3J6M4_COCAP</name>
<dbReference type="PANTHER" id="PTHR34659:SF8">
    <property type="entry name" value="(RAPE) HYPOTHETICAL PROTEIN"/>
    <property type="match status" value="1"/>
</dbReference>
<dbReference type="OrthoDB" id="778244at2759"/>
<dbReference type="InterPro" id="IPR053273">
    <property type="entry name" value="CST_Regulator"/>
</dbReference>
<evidence type="ECO:0000256" key="1">
    <source>
        <dbReference type="SAM" id="MobiDB-lite"/>
    </source>
</evidence>
<accession>A0A1R3J6M4</accession>
<evidence type="ECO:0000313" key="2">
    <source>
        <dbReference type="EMBL" id="OMO90406.1"/>
    </source>
</evidence>
<gene>
    <name evidence="2" type="ORF">CCACVL1_07369</name>
</gene>
<dbReference type="GO" id="GO:0005776">
    <property type="term" value="C:autophagosome"/>
    <property type="evidence" value="ECO:0007669"/>
    <property type="project" value="TreeGrafter"/>
</dbReference>
<sequence length="413" mass="45445">MCLEVEEVMYQDTVKYVENQVQTVGASVKRFYSDVMQDVMQDLLLPSSLEEPMKEVAASDFPVEEDAESLKALNICLKEDAIRADGEQLTDDSELSADINKDAAHVPLTSQIHIADNVFESCSGNVMERASSDLLSGEHNNESIPSKLNVENLPLAETSSEAACLENEFSQGMSSFCGNDNANHDMSGHQIPATLDPVSVEDECESIEEGCNEIETASDSIPEISTDGLHLVESIGEKEVEIRCSPSVTGSAEPIDGSSNSGKVSVIGCSVNDDIQHKEFSDKINSASSPGQSNNWTMDDSGSSSVPEQEIETVQQLDKARVDESCIMVNGAEFYFHPQREGKQKPYQKKIRDAISSRIRSARKKEYERLALWYGDDVKSDQDCEGSSMSASRKEDTRRSLTHDVNDSEWELL</sequence>
<feature type="compositionally biased region" description="Basic and acidic residues" evidence="1">
    <location>
        <begin position="392"/>
        <end position="406"/>
    </location>
</feature>
<protein>
    <submittedName>
        <fullName evidence="2">Uncharacterized protein</fullName>
    </submittedName>
</protein>
<dbReference type="GO" id="GO:0006950">
    <property type="term" value="P:response to stress"/>
    <property type="evidence" value="ECO:0007669"/>
    <property type="project" value="TreeGrafter"/>
</dbReference>
<comment type="caution">
    <text evidence="2">The sequence shown here is derived from an EMBL/GenBank/DDBJ whole genome shotgun (WGS) entry which is preliminary data.</text>
</comment>
<reference evidence="2 3" key="1">
    <citation type="submission" date="2013-09" db="EMBL/GenBank/DDBJ databases">
        <title>Corchorus capsularis genome sequencing.</title>
        <authorList>
            <person name="Alam M."/>
            <person name="Haque M.S."/>
            <person name="Islam M.S."/>
            <person name="Emdad E.M."/>
            <person name="Islam M.M."/>
            <person name="Ahmed B."/>
            <person name="Halim A."/>
            <person name="Hossen Q.M.M."/>
            <person name="Hossain M.Z."/>
            <person name="Ahmed R."/>
            <person name="Khan M.M."/>
            <person name="Islam R."/>
            <person name="Rashid M.M."/>
            <person name="Khan S.A."/>
            <person name="Rahman M.S."/>
            <person name="Alam M."/>
        </authorList>
    </citation>
    <scope>NUCLEOTIDE SEQUENCE [LARGE SCALE GENOMIC DNA]</scope>
    <source>
        <strain evidence="3">cv. CVL-1</strain>
        <tissue evidence="2">Whole seedling</tissue>
    </source>
</reference>
<feature type="region of interest" description="Disordered" evidence="1">
    <location>
        <begin position="378"/>
        <end position="413"/>
    </location>
</feature>
<dbReference type="EMBL" id="AWWV01008458">
    <property type="protein sequence ID" value="OMO90406.1"/>
    <property type="molecule type" value="Genomic_DNA"/>
</dbReference>
<feature type="region of interest" description="Disordered" evidence="1">
    <location>
        <begin position="283"/>
        <end position="309"/>
    </location>
</feature>
<dbReference type="OMA" id="YLEFGIH"/>
<dbReference type="AlphaFoldDB" id="A0A1R3J6M4"/>
<dbReference type="GO" id="GO:0061908">
    <property type="term" value="C:phagophore"/>
    <property type="evidence" value="ECO:0007669"/>
    <property type="project" value="TreeGrafter"/>
</dbReference>